<dbReference type="GO" id="GO:0007165">
    <property type="term" value="P:signal transduction"/>
    <property type="evidence" value="ECO:0007669"/>
    <property type="project" value="InterPro"/>
</dbReference>
<accession>S4PS10</accession>
<evidence type="ECO:0000259" key="1">
    <source>
        <dbReference type="PROSITE" id="PS50017"/>
    </source>
</evidence>
<proteinExistence type="predicted"/>
<dbReference type="Gene3D" id="1.10.533.10">
    <property type="entry name" value="Death Domain, Fas"/>
    <property type="match status" value="1"/>
</dbReference>
<name>S4PS10_9NEOP</name>
<dbReference type="SUPFAM" id="SSF47986">
    <property type="entry name" value="DEATH domain"/>
    <property type="match status" value="1"/>
</dbReference>
<evidence type="ECO:0000313" key="2">
    <source>
        <dbReference type="EMBL" id="JAA78292.1"/>
    </source>
</evidence>
<dbReference type="EMBL" id="GAIX01014268">
    <property type="protein sequence ID" value="JAA78292.1"/>
    <property type="molecule type" value="Transcribed_RNA"/>
</dbReference>
<feature type="non-terminal residue" evidence="2">
    <location>
        <position position="1"/>
    </location>
</feature>
<dbReference type="InterPro" id="IPR011029">
    <property type="entry name" value="DEATH-like_dom_sf"/>
</dbReference>
<dbReference type="AlphaFoldDB" id="S4PS10"/>
<dbReference type="PROSITE" id="PS50017">
    <property type="entry name" value="DEATH_DOMAIN"/>
    <property type="match status" value="1"/>
</dbReference>
<sequence>ELLQRISDYEISHVPREYVNYYALENKLPAFNKEKTETGVNNQFFIPQDKTQRIKDTIIEEIGRYWRDLARNLKIREIVIEDIDSKHQALSEKAKDILDTYFERCDKQRWFYTLCEALEKSRRKDLCRSIQEIMVMNI</sequence>
<reference evidence="2" key="2">
    <citation type="submission" date="2013-05" db="EMBL/GenBank/DDBJ databases">
        <authorList>
            <person name="Carter J.-M."/>
            <person name="Baker S.C."/>
            <person name="Pink R."/>
            <person name="Carter D.R.F."/>
            <person name="Collins A."/>
            <person name="Tomlin J."/>
            <person name="Gibbs M."/>
            <person name="Breuker C.J."/>
        </authorList>
    </citation>
    <scope>NUCLEOTIDE SEQUENCE</scope>
    <source>
        <tissue evidence="2">Ovary</tissue>
    </source>
</reference>
<organism evidence="2">
    <name type="scientific">Pararge aegeria</name>
    <name type="common">speckled wood butterfly</name>
    <dbReference type="NCBI Taxonomy" id="116150"/>
    <lineage>
        <taxon>Eukaryota</taxon>
        <taxon>Metazoa</taxon>
        <taxon>Ecdysozoa</taxon>
        <taxon>Arthropoda</taxon>
        <taxon>Hexapoda</taxon>
        <taxon>Insecta</taxon>
        <taxon>Pterygota</taxon>
        <taxon>Neoptera</taxon>
        <taxon>Endopterygota</taxon>
        <taxon>Lepidoptera</taxon>
        <taxon>Glossata</taxon>
        <taxon>Ditrysia</taxon>
        <taxon>Papilionoidea</taxon>
        <taxon>Nymphalidae</taxon>
        <taxon>Satyrinae</taxon>
        <taxon>Satyrini</taxon>
        <taxon>Parargina</taxon>
        <taxon>Pararge</taxon>
    </lineage>
</organism>
<dbReference type="SMART" id="SM00005">
    <property type="entry name" value="DEATH"/>
    <property type="match status" value="1"/>
</dbReference>
<dbReference type="CDD" id="cd01670">
    <property type="entry name" value="Death"/>
    <property type="match status" value="1"/>
</dbReference>
<feature type="domain" description="Death" evidence="1">
    <location>
        <begin position="51"/>
        <end position="134"/>
    </location>
</feature>
<reference evidence="2" key="1">
    <citation type="journal article" date="2013" name="BMC Genomics">
        <title>Unscrambling butterfly oogenesis.</title>
        <authorList>
            <person name="Carter J.M."/>
            <person name="Baker S.C."/>
            <person name="Pink R."/>
            <person name="Carter D.R."/>
            <person name="Collins A."/>
            <person name="Tomlin J."/>
            <person name="Gibbs M."/>
            <person name="Breuker C.J."/>
        </authorList>
    </citation>
    <scope>NUCLEOTIDE SEQUENCE</scope>
    <source>
        <tissue evidence="2">Ovary</tissue>
    </source>
</reference>
<protein>
    <submittedName>
        <fullName evidence="2">Fadd</fullName>
    </submittedName>
</protein>
<dbReference type="Pfam" id="PF00531">
    <property type="entry name" value="Death"/>
    <property type="match status" value="1"/>
</dbReference>
<dbReference type="InterPro" id="IPR000488">
    <property type="entry name" value="Death_dom"/>
</dbReference>